<dbReference type="VEuPathDB" id="FungiDB:jhhlp_006846"/>
<feature type="domain" description="RING-type" evidence="11">
    <location>
        <begin position="338"/>
        <end position="559"/>
    </location>
</feature>
<dbReference type="Gene3D" id="3.30.40.10">
    <property type="entry name" value="Zinc/RING finger domain, C3HC4 (zinc finger)"/>
    <property type="match status" value="1"/>
</dbReference>
<feature type="region of interest" description="Disordered" evidence="9">
    <location>
        <begin position="683"/>
        <end position="702"/>
    </location>
</feature>
<dbReference type="SUPFAM" id="SSF57850">
    <property type="entry name" value="RING/U-box"/>
    <property type="match status" value="3"/>
</dbReference>
<dbReference type="CDD" id="cd20335">
    <property type="entry name" value="BRcat_RBR"/>
    <property type="match status" value="1"/>
</dbReference>
<name>A0A2N3N2Y3_9PEZI</name>
<evidence type="ECO:0008006" key="14">
    <source>
        <dbReference type="Google" id="ProtNLM"/>
    </source>
</evidence>
<comment type="caution">
    <text evidence="12">The sequence shown here is derived from an EMBL/GenBank/DDBJ whole genome shotgun (WGS) entry which is preliminary data.</text>
</comment>
<dbReference type="Proteomes" id="UP000233524">
    <property type="component" value="Unassembled WGS sequence"/>
</dbReference>
<dbReference type="InParanoid" id="A0A2N3N2Y3"/>
<dbReference type="GO" id="GO:0097039">
    <property type="term" value="P:protein linear polyubiquitination"/>
    <property type="evidence" value="ECO:0007669"/>
    <property type="project" value="TreeGrafter"/>
</dbReference>
<evidence type="ECO:0000256" key="6">
    <source>
        <dbReference type="ARBA" id="ARBA00022786"/>
    </source>
</evidence>
<dbReference type="Pfam" id="PF01485">
    <property type="entry name" value="IBR"/>
    <property type="match status" value="1"/>
</dbReference>
<dbReference type="InterPro" id="IPR001841">
    <property type="entry name" value="Znf_RING"/>
</dbReference>
<keyword evidence="6" id="KW-0833">Ubl conjugation pathway</keyword>
<evidence type="ECO:0000313" key="12">
    <source>
        <dbReference type="EMBL" id="PKS06772.1"/>
    </source>
</evidence>
<dbReference type="InterPro" id="IPR002867">
    <property type="entry name" value="IBR_dom"/>
</dbReference>
<reference evidence="12 13" key="1">
    <citation type="journal article" date="2017" name="G3 (Bethesda)">
        <title>First Draft Genome Sequence of the Pathogenic Fungus Lomentospora prolificans (Formerly Scedosporium prolificans).</title>
        <authorList>
            <person name="Luo R."/>
            <person name="Zimin A."/>
            <person name="Workman R."/>
            <person name="Fan Y."/>
            <person name="Pertea G."/>
            <person name="Grossman N."/>
            <person name="Wear M.P."/>
            <person name="Jia B."/>
            <person name="Miller H."/>
            <person name="Casadevall A."/>
            <person name="Timp W."/>
            <person name="Zhang S.X."/>
            <person name="Salzberg S.L."/>
        </authorList>
    </citation>
    <scope>NUCLEOTIDE SEQUENCE [LARGE SCALE GENOMIC DNA]</scope>
    <source>
        <strain evidence="12 13">JHH-5317</strain>
    </source>
</reference>
<dbReference type="AlphaFoldDB" id="A0A2N3N2Y3"/>
<evidence type="ECO:0000256" key="5">
    <source>
        <dbReference type="ARBA" id="ARBA00022771"/>
    </source>
</evidence>
<evidence type="ECO:0000256" key="9">
    <source>
        <dbReference type="SAM" id="MobiDB-lite"/>
    </source>
</evidence>
<keyword evidence="5 8" id="KW-0863">Zinc-finger</keyword>
<dbReference type="PANTHER" id="PTHR22770:SF13">
    <property type="entry name" value="RING-TYPE DOMAIN-CONTAINING PROTEIN"/>
    <property type="match status" value="1"/>
</dbReference>
<dbReference type="InterPro" id="IPR013083">
    <property type="entry name" value="Znf_RING/FYVE/PHD"/>
</dbReference>
<dbReference type="GO" id="GO:0004842">
    <property type="term" value="F:ubiquitin-protein transferase activity"/>
    <property type="evidence" value="ECO:0007669"/>
    <property type="project" value="TreeGrafter"/>
</dbReference>
<feature type="region of interest" description="Disordered" evidence="9">
    <location>
        <begin position="1"/>
        <end position="38"/>
    </location>
</feature>
<dbReference type="PROSITE" id="PS50089">
    <property type="entry name" value="ZF_RING_2"/>
    <property type="match status" value="2"/>
</dbReference>
<dbReference type="PANTHER" id="PTHR22770">
    <property type="entry name" value="UBIQUITIN CONJUGATING ENZYME 7 INTERACTING PROTEIN-RELATED"/>
    <property type="match status" value="1"/>
</dbReference>
<proteinExistence type="predicted"/>
<feature type="region of interest" description="Disordered" evidence="9">
    <location>
        <begin position="82"/>
        <end position="104"/>
    </location>
</feature>
<feature type="compositionally biased region" description="Basic and acidic residues" evidence="9">
    <location>
        <begin position="771"/>
        <end position="781"/>
    </location>
</feature>
<feature type="domain" description="RING-type" evidence="10">
    <location>
        <begin position="511"/>
        <end position="563"/>
    </location>
</feature>
<sequence>MDDGSPPPGDTNNGASHDLEPPTAASPETPQSPSVHFAGIRSHKVRIKIEDIDDELPSLVAYLRLGARTTKVEQAVRLFLQDPENVEDEDENSGSERPAPMINPSDTIVLYKDGQLLCNEDLLNPPSKIHYRVYYSGETPGDLTPRLYFNSPDKRCAKIFVKNRESLLDDITNSGLTVDGLRNKISNKLGLADPNVVAVSACGGMRPGPLEGGHWEIKRVQSWLCRDIAIEIIPNIQYVVVRGCSKQYLYHPPPGKLNKEGTTVGNIKKWLRETLIPGVHRKCKSQIHVESADILVKDWYLELKNDSSPVPWGSLLDFSLPRGVAEAFIEEQNWLSPIKHTCVVCWDSKRGDEMVDQVTKLCLHGPKVCIKCLQQWIKSAFLENGWERVNCPSCTEPLSFHDVRAHATKTVFERYDTLLAKKLLSKVQNFYWCLSKGCNSGQVHLPSGRSDNSSCPKNLFQCHACGGRQCTLHGVKWHEGRTCREYDAMNPSKSKQDKASEATIKEISKECPKCKRNIIKSVGCNHMTCHCGHQWCYYCREAWEYNEERSLVCKHKPNCPEHNSNPFFYEQLMHDPPVGHGPPPAVAATAFPAVVRPRVEPPPMPPRALQRAEPDPEEFRHHALPDRFHDPPTSAFSPLPRAMSQFMPPSERHRLPLPHPAPVPAPFVPATDLWSEDDDVHPFAPAPRMRPRETQATNHRGHRASWIPQPTTEQALSSWPAQPRGIAPRFMVGAIDYTLPPRDHRRSLPAPEQRRNLLPGAEQRRALPAPEPRREMPRGERQSYVPDNAQRRPHVYAPRFSPRQMMNRPWGE</sequence>
<accession>A0A2N3N2Y3</accession>
<keyword evidence="3" id="KW-0479">Metal-binding</keyword>
<evidence type="ECO:0000256" key="8">
    <source>
        <dbReference type="PROSITE-ProRule" id="PRU00175"/>
    </source>
</evidence>
<dbReference type="GO" id="GO:0008270">
    <property type="term" value="F:zinc ion binding"/>
    <property type="evidence" value="ECO:0007669"/>
    <property type="project" value="UniProtKB-KW"/>
</dbReference>
<evidence type="ECO:0000259" key="10">
    <source>
        <dbReference type="PROSITE" id="PS50089"/>
    </source>
</evidence>
<keyword evidence="4" id="KW-0677">Repeat</keyword>
<dbReference type="InterPro" id="IPR051628">
    <property type="entry name" value="LUBAC_E3_Ligases"/>
</dbReference>
<keyword evidence="7" id="KW-0862">Zinc</keyword>
<evidence type="ECO:0000256" key="3">
    <source>
        <dbReference type="ARBA" id="ARBA00022723"/>
    </source>
</evidence>
<organism evidence="12 13">
    <name type="scientific">Lomentospora prolificans</name>
    <dbReference type="NCBI Taxonomy" id="41688"/>
    <lineage>
        <taxon>Eukaryota</taxon>
        <taxon>Fungi</taxon>
        <taxon>Dikarya</taxon>
        <taxon>Ascomycota</taxon>
        <taxon>Pezizomycotina</taxon>
        <taxon>Sordariomycetes</taxon>
        <taxon>Hypocreomycetidae</taxon>
        <taxon>Microascales</taxon>
        <taxon>Microascaceae</taxon>
        <taxon>Lomentospora</taxon>
    </lineage>
</organism>
<dbReference type="GO" id="GO:0043130">
    <property type="term" value="F:ubiquitin binding"/>
    <property type="evidence" value="ECO:0007669"/>
    <property type="project" value="TreeGrafter"/>
</dbReference>
<keyword evidence="13" id="KW-1185">Reference proteome</keyword>
<protein>
    <recommendedName>
        <fullName evidence="14">RING-type domain-containing protein</fullName>
    </recommendedName>
</protein>
<feature type="domain" description="RING-type" evidence="10">
    <location>
        <begin position="342"/>
        <end position="395"/>
    </location>
</feature>
<dbReference type="GO" id="GO:0043161">
    <property type="term" value="P:proteasome-mediated ubiquitin-dependent protein catabolic process"/>
    <property type="evidence" value="ECO:0007669"/>
    <property type="project" value="TreeGrafter"/>
</dbReference>
<feature type="compositionally biased region" description="Acidic residues" evidence="9">
    <location>
        <begin position="84"/>
        <end position="93"/>
    </location>
</feature>
<comment type="pathway">
    <text evidence="1">Protein modification; protein ubiquitination.</text>
</comment>
<dbReference type="CDD" id="cd20336">
    <property type="entry name" value="Rcat_RBR"/>
    <property type="match status" value="1"/>
</dbReference>
<dbReference type="Gene3D" id="1.20.120.1750">
    <property type="match status" value="1"/>
</dbReference>
<feature type="region of interest" description="Disordered" evidence="9">
    <location>
        <begin position="740"/>
        <end position="812"/>
    </location>
</feature>
<evidence type="ECO:0000259" key="11">
    <source>
        <dbReference type="PROSITE" id="PS51873"/>
    </source>
</evidence>
<dbReference type="EMBL" id="NLAX01001033">
    <property type="protein sequence ID" value="PKS06772.1"/>
    <property type="molecule type" value="Genomic_DNA"/>
</dbReference>
<dbReference type="Pfam" id="PF26200">
    <property type="entry name" value="Rcat_RNF216"/>
    <property type="match status" value="1"/>
</dbReference>
<evidence type="ECO:0000256" key="4">
    <source>
        <dbReference type="ARBA" id="ARBA00022737"/>
    </source>
</evidence>
<dbReference type="PROSITE" id="PS51873">
    <property type="entry name" value="TRIAD"/>
    <property type="match status" value="1"/>
</dbReference>
<evidence type="ECO:0000256" key="7">
    <source>
        <dbReference type="ARBA" id="ARBA00022833"/>
    </source>
</evidence>
<evidence type="ECO:0000256" key="2">
    <source>
        <dbReference type="ARBA" id="ARBA00022679"/>
    </source>
</evidence>
<evidence type="ECO:0000256" key="1">
    <source>
        <dbReference type="ARBA" id="ARBA00004906"/>
    </source>
</evidence>
<keyword evidence="2" id="KW-0808">Transferase</keyword>
<gene>
    <name evidence="12" type="ORF">jhhlp_006846</name>
</gene>
<evidence type="ECO:0000313" key="13">
    <source>
        <dbReference type="Proteomes" id="UP000233524"/>
    </source>
</evidence>
<dbReference type="GO" id="GO:0000151">
    <property type="term" value="C:ubiquitin ligase complex"/>
    <property type="evidence" value="ECO:0007669"/>
    <property type="project" value="TreeGrafter"/>
</dbReference>
<dbReference type="OrthoDB" id="1431934at2759"/>
<dbReference type="STRING" id="41688.A0A2N3N2Y3"/>
<dbReference type="InterPro" id="IPR044066">
    <property type="entry name" value="TRIAD_supradom"/>
</dbReference>
<dbReference type="SMART" id="SM00647">
    <property type="entry name" value="IBR"/>
    <property type="match status" value="2"/>
</dbReference>